<name>A0ACB9PUN3_BAUVA</name>
<accession>A0ACB9PUN3</accession>
<organism evidence="1 2">
    <name type="scientific">Bauhinia variegata</name>
    <name type="common">Purple orchid tree</name>
    <name type="synonym">Phanera variegata</name>
    <dbReference type="NCBI Taxonomy" id="167791"/>
    <lineage>
        <taxon>Eukaryota</taxon>
        <taxon>Viridiplantae</taxon>
        <taxon>Streptophyta</taxon>
        <taxon>Embryophyta</taxon>
        <taxon>Tracheophyta</taxon>
        <taxon>Spermatophyta</taxon>
        <taxon>Magnoliopsida</taxon>
        <taxon>eudicotyledons</taxon>
        <taxon>Gunneridae</taxon>
        <taxon>Pentapetalae</taxon>
        <taxon>rosids</taxon>
        <taxon>fabids</taxon>
        <taxon>Fabales</taxon>
        <taxon>Fabaceae</taxon>
        <taxon>Cercidoideae</taxon>
        <taxon>Cercideae</taxon>
        <taxon>Bauhiniinae</taxon>
        <taxon>Bauhinia</taxon>
    </lineage>
</organism>
<reference evidence="1 2" key="1">
    <citation type="journal article" date="2022" name="DNA Res.">
        <title>Chromosomal-level genome assembly of the orchid tree Bauhinia variegata (Leguminosae; Cercidoideae) supports the allotetraploid origin hypothesis of Bauhinia.</title>
        <authorList>
            <person name="Zhong Y."/>
            <person name="Chen Y."/>
            <person name="Zheng D."/>
            <person name="Pang J."/>
            <person name="Liu Y."/>
            <person name="Luo S."/>
            <person name="Meng S."/>
            <person name="Qian L."/>
            <person name="Wei D."/>
            <person name="Dai S."/>
            <person name="Zhou R."/>
        </authorList>
    </citation>
    <scope>NUCLEOTIDE SEQUENCE [LARGE SCALE GENOMIC DNA]</scope>
    <source>
        <strain evidence="1">BV-YZ2020</strain>
    </source>
</reference>
<gene>
    <name evidence="1" type="ORF">L6164_006324</name>
</gene>
<evidence type="ECO:0000313" key="2">
    <source>
        <dbReference type="Proteomes" id="UP000828941"/>
    </source>
</evidence>
<evidence type="ECO:0000313" key="1">
    <source>
        <dbReference type="EMBL" id="KAI4352035.1"/>
    </source>
</evidence>
<dbReference type="Proteomes" id="UP000828941">
    <property type="component" value="Chromosome 3"/>
</dbReference>
<proteinExistence type="predicted"/>
<dbReference type="EMBL" id="CM039428">
    <property type="protein sequence ID" value="KAI4352035.1"/>
    <property type="molecule type" value="Genomic_DNA"/>
</dbReference>
<keyword evidence="2" id="KW-1185">Reference proteome</keyword>
<protein>
    <submittedName>
        <fullName evidence="1">Uncharacterized protein</fullName>
    </submittedName>
</protein>
<comment type="caution">
    <text evidence="1">The sequence shown here is derived from an EMBL/GenBank/DDBJ whole genome shotgun (WGS) entry which is preliminary data.</text>
</comment>
<sequence length="1141" mass="125869">MEKGWQNAEAEPTGNGSGFGWAWAPFDLDRLDRNGSHSSLTSPKRSNTRYLDLATVTCQHQFRVDGSQFMRFRVFVMVRKRRTDVPGGGESSESHEGGGSGRGSQRPAERSSPPQQAAGGGSQGGRGWGPQGGRGGGGRGRGVPQQQYGAPVEYQGRGRGGPPHQGGRGGYGGGGYSGGGYGGGRGGGGVGSGRGLGPSYGGPSRPPAPELHQAATVPYHQAGMTPQPTSEASSSSQPPEPSKVEQQFGQMTIQSEPVAPVAPSSSKSVRFPLRPGKGSYGIKCLVKANHFFAELPSKDLHQYDVTITPEVTSRGVNRAVMEQLVRLYRESCLGKRLPAYDGRKSLYTAGPLPFMSKEFRITLIDEDDGSGGQRREREFKVVIKLAARADLHHLGLFLQGKQPDAPQEALQVLDIVLRELPTTRYCPVGRSFYSPDLGRRQPLGEGLESWRGFYQSIRPTQMGLSLNIDMSSTAFIEPLPVIDFVTQLLNRDVSSRPLSDADRVKIKKALRGVKVEVTHRGNMRRKYRISGLTSQATGELTFPVDERGTLKSVVEYFYETYGFVIQHTQWPCLQVGNQQRPNYLPMEVCKIVEGQRYSKRLNERQITALLKVTCQRPVDREKDIMQTVRHNAYDQDPYAKEFGIKISEKLAQVEARILPAPWLKYHDTGREKDCLPEVGQWNMKNKKMVNGGTVNNWICINFSRTIQDSVARGFCYELAQMCHISGMAFNPEPVLPPLSARPDQVDRVLKSRYHDAMTKLHGKELDLLIVILPDNNGSLYGDLKRICETDLGLVSQCCLTKHVYKMSKQYLANVALKINVKVGGRNTVLVDALSRRIPLVSDRPTIIFGADVTHPHPGEDSSPSIAAVVASQDWPEITKYAGLVCAQAHRQELIQDLFKQWQDPVRGTVTGGMIKELLISFRRATGQKPQRIIFYRDGVSEGQFYQVLLFELDAIRKACASLEPNYQPPVTFVVVQKRHHTRLFASDHHNRSSVDRSGNILPGTVVDSKICHPTEFDFYLCSHAGIQGTSRPAHYHVLWDENNFTADALQTLTNNLCYTYARCTRSVSIVPPAYYAHLAAFRARFYMEPETSDSGSMTSGAAAGRGMGGGAGRSTRAPGAIAAVRPLPALKENVKRVMFYC</sequence>